<feature type="domain" description="Acyl-CoA dehydrogenase/oxidase N-terminal" evidence="9">
    <location>
        <begin position="444"/>
        <end position="561"/>
    </location>
</feature>
<dbReference type="InterPro" id="IPR036250">
    <property type="entry name" value="AcylCo_DH-like_C"/>
</dbReference>
<accession>A0A5E4ZBG8</accession>
<evidence type="ECO:0000313" key="10">
    <source>
        <dbReference type="EMBL" id="VVE58414.1"/>
    </source>
</evidence>
<keyword evidence="4" id="KW-0274">FAD</keyword>
<feature type="domain" description="Acyl-CoA dehydrogenase/oxidase C-terminal" evidence="7">
    <location>
        <begin position="674"/>
        <end position="828"/>
    </location>
</feature>
<dbReference type="Gene3D" id="1.10.540.10">
    <property type="entry name" value="Acyl-CoA dehydrogenase/oxidase, N-terminal domain"/>
    <property type="match status" value="2"/>
</dbReference>
<dbReference type="InterPro" id="IPR009075">
    <property type="entry name" value="AcylCo_DH/oxidase_C"/>
</dbReference>
<evidence type="ECO:0000259" key="7">
    <source>
        <dbReference type="Pfam" id="PF00441"/>
    </source>
</evidence>
<dbReference type="InterPro" id="IPR046373">
    <property type="entry name" value="Acyl-CoA_Oxase/DH_mid-dom_sf"/>
</dbReference>
<keyword evidence="11" id="KW-1185">Reference proteome</keyword>
<dbReference type="InterPro" id="IPR009100">
    <property type="entry name" value="AcylCoA_DH/oxidase_NM_dom_sf"/>
</dbReference>
<dbReference type="GO" id="GO:0005886">
    <property type="term" value="C:plasma membrane"/>
    <property type="evidence" value="ECO:0007669"/>
    <property type="project" value="TreeGrafter"/>
</dbReference>
<evidence type="ECO:0000256" key="5">
    <source>
        <dbReference type="ARBA" id="ARBA00023002"/>
    </source>
</evidence>
<dbReference type="AlphaFoldDB" id="A0A5E4ZBG8"/>
<proteinExistence type="inferred from homology"/>
<dbReference type="SUPFAM" id="SSF47203">
    <property type="entry name" value="Acyl-CoA dehydrogenase C-terminal domain-like"/>
    <property type="match status" value="2"/>
</dbReference>
<dbReference type="Proteomes" id="UP000414233">
    <property type="component" value="Unassembled WGS sequence"/>
</dbReference>
<protein>
    <submittedName>
        <fullName evidence="10">Acyl-CoA dehydrogenase</fullName>
    </submittedName>
</protein>
<evidence type="ECO:0000313" key="11">
    <source>
        <dbReference type="Proteomes" id="UP000414233"/>
    </source>
</evidence>
<feature type="domain" description="Acyl-CoA oxidase/dehydrogenase middle" evidence="8">
    <location>
        <begin position="566"/>
        <end position="660"/>
    </location>
</feature>
<dbReference type="InterPro" id="IPR013786">
    <property type="entry name" value="AcylCoA_DH/ox_N"/>
</dbReference>
<dbReference type="Gene3D" id="1.20.140.10">
    <property type="entry name" value="Butyryl-CoA Dehydrogenase, subunit A, domain 3"/>
    <property type="match status" value="2"/>
</dbReference>
<sequence>MGFDRFAFSMEQQMIRDSAAEVLAAQSDSAAVRRIVNARSEDAGAPDDDALWQTLGGELGWCGLTLPEAVGGAGLGALESALLMEQLGRHLACVPYLSTVCLAAPALQASLSAADAAPWLEAIAAGSRRAALVMPCDGLPAALSGAIAPHTLPVRARRAGNGFVLDGHVAQVLDAAQADWLVVAAQLDGATEPALFVLDRTGLRDDSRLHISPLVAFDLTRPVASVHFDGLAVKAAACVAQGPGVARGLAYALANGALAMAAEQLGSAQQCLDLTVEYTATRVQFGRAIASFQAVKHRCAEMMIGIEALRSLVYGAARGLDDASGATTDNGAPCVLAGIDAWRDVAAAHALAIDVQRFCTGEAIQLHGGVGFTWEYDPQLHFKRAQASASWFGGAAATLEALAGQMSADMTAAHGHGGATEVNERSPRGECGTDTPDDAAYDAHESALRKEITAWMDAHLRGRFAPLRHRGGPGDEEAYPALRKDWERELADGGWTCLGWPQAWGGRDMSVMDQVAVQEEYARAGGPGRAGHIGEGLIGPTLLAFGTEAQKARFLPGIRNGTEFWCQGYSEPGAGSDLANVRTRAELDVATGDWRVHGQKVWTSLAHESDWIFVLARSEAGSVGNRGLIFLLMPLDQPGVEIRPIRQMGGGAEFNEVFFDGAIAKAEHVVGKPGDGWRIAMALLGFERGISTLGQQMHFAHELEWIVSLARERGALRDALVRQRIARAWTGLRVMRYNALRMLAGDAAGSESANAAPGREALIYKHYWSNWHRDLGQLALDVLGADANVIDADDPRRMRLQQMALFSRADTIYAGTNEIQLNIIAERGLGMPREPRGQA</sequence>
<evidence type="ECO:0000256" key="6">
    <source>
        <dbReference type="SAM" id="MobiDB-lite"/>
    </source>
</evidence>
<keyword evidence="3" id="KW-0285">Flavoprotein</keyword>
<evidence type="ECO:0000256" key="1">
    <source>
        <dbReference type="ARBA" id="ARBA00001974"/>
    </source>
</evidence>
<comment type="similarity">
    <text evidence="2">Belongs to the acyl-CoA dehydrogenase family.</text>
</comment>
<dbReference type="EMBL" id="CABPRZ010000036">
    <property type="protein sequence ID" value="VVE58414.1"/>
    <property type="molecule type" value="Genomic_DNA"/>
</dbReference>
<dbReference type="GO" id="GO:0050660">
    <property type="term" value="F:flavin adenine dinucleotide binding"/>
    <property type="evidence" value="ECO:0007669"/>
    <property type="project" value="InterPro"/>
</dbReference>
<dbReference type="Pfam" id="PF00441">
    <property type="entry name" value="Acyl-CoA_dh_1"/>
    <property type="match status" value="2"/>
</dbReference>
<dbReference type="InterPro" id="IPR006091">
    <property type="entry name" value="Acyl-CoA_Oxase/DH_mid-dom"/>
</dbReference>
<dbReference type="PANTHER" id="PTHR43292">
    <property type="entry name" value="ACYL-COA DEHYDROGENASE"/>
    <property type="match status" value="1"/>
</dbReference>
<keyword evidence="5" id="KW-0560">Oxidoreductase</keyword>
<reference evidence="10 11" key="1">
    <citation type="submission" date="2019-08" db="EMBL/GenBank/DDBJ databases">
        <authorList>
            <person name="Peeters C."/>
        </authorList>
    </citation>
    <scope>NUCLEOTIDE SEQUENCE [LARGE SCALE GENOMIC DNA]</scope>
    <source>
        <strain evidence="10 11">LMG 30175</strain>
    </source>
</reference>
<dbReference type="GO" id="GO:0016627">
    <property type="term" value="F:oxidoreductase activity, acting on the CH-CH group of donors"/>
    <property type="evidence" value="ECO:0007669"/>
    <property type="project" value="InterPro"/>
</dbReference>
<name>A0A5E4ZBG8_9BURK</name>
<feature type="domain" description="Acyl-CoA dehydrogenase/oxidase N-terminal" evidence="9">
    <location>
        <begin position="10"/>
        <end position="126"/>
    </location>
</feature>
<feature type="region of interest" description="Disordered" evidence="6">
    <location>
        <begin position="412"/>
        <end position="439"/>
    </location>
</feature>
<dbReference type="PANTHER" id="PTHR43292:SF3">
    <property type="entry name" value="ACYL-COA DEHYDROGENASE FADE29"/>
    <property type="match status" value="1"/>
</dbReference>
<dbReference type="Pfam" id="PF02771">
    <property type="entry name" value="Acyl-CoA_dh_N"/>
    <property type="match status" value="2"/>
</dbReference>
<dbReference type="InterPro" id="IPR037069">
    <property type="entry name" value="AcylCoA_DH/ox_N_sf"/>
</dbReference>
<dbReference type="SUPFAM" id="SSF56645">
    <property type="entry name" value="Acyl-CoA dehydrogenase NM domain-like"/>
    <property type="match status" value="2"/>
</dbReference>
<evidence type="ECO:0000256" key="2">
    <source>
        <dbReference type="ARBA" id="ARBA00009347"/>
    </source>
</evidence>
<evidence type="ECO:0000259" key="9">
    <source>
        <dbReference type="Pfam" id="PF02771"/>
    </source>
</evidence>
<evidence type="ECO:0000256" key="4">
    <source>
        <dbReference type="ARBA" id="ARBA00022827"/>
    </source>
</evidence>
<feature type="domain" description="Acyl-CoA dehydrogenase/oxidase C-terminal" evidence="7">
    <location>
        <begin position="251"/>
        <end position="399"/>
    </location>
</feature>
<dbReference type="Gene3D" id="2.40.110.10">
    <property type="entry name" value="Butyryl-CoA Dehydrogenase, subunit A, domain 2"/>
    <property type="match status" value="2"/>
</dbReference>
<gene>
    <name evidence="10" type="ORF">PTE30175_05236</name>
</gene>
<comment type="cofactor">
    <cofactor evidence="1">
        <name>FAD</name>
        <dbReference type="ChEBI" id="CHEBI:57692"/>
    </cofactor>
</comment>
<dbReference type="Pfam" id="PF02770">
    <property type="entry name" value="Acyl-CoA_dh_M"/>
    <property type="match status" value="1"/>
</dbReference>
<dbReference type="InterPro" id="IPR052161">
    <property type="entry name" value="Mycobact_Acyl-CoA_DH"/>
</dbReference>
<evidence type="ECO:0000259" key="8">
    <source>
        <dbReference type="Pfam" id="PF02770"/>
    </source>
</evidence>
<evidence type="ECO:0000256" key="3">
    <source>
        <dbReference type="ARBA" id="ARBA00022630"/>
    </source>
</evidence>
<organism evidence="10 11">
    <name type="scientific">Pandoraea terrae</name>
    <dbReference type="NCBI Taxonomy" id="1537710"/>
    <lineage>
        <taxon>Bacteria</taxon>
        <taxon>Pseudomonadati</taxon>
        <taxon>Pseudomonadota</taxon>
        <taxon>Betaproteobacteria</taxon>
        <taxon>Burkholderiales</taxon>
        <taxon>Burkholderiaceae</taxon>
        <taxon>Pandoraea</taxon>
    </lineage>
</organism>